<dbReference type="GO" id="GO:0005634">
    <property type="term" value="C:nucleus"/>
    <property type="evidence" value="ECO:0007669"/>
    <property type="project" value="UniProtKB-SubCell"/>
</dbReference>
<dbReference type="Proteomes" id="UP001346149">
    <property type="component" value="Unassembled WGS sequence"/>
</dbReference>
<feature type="domain" description="RST" evidence="7">
    <location>
        <begin position="279"/>
        <end position="350"/>
    </location>
</feature>
<evidence type="ECO:0000256" key="4">
    <source>
        <dbReference type="ARBA" id="ARBA00023242"/>
    </source>
</evidence>
<dbReference type="Gene3D" id="3.90.228.10">
    <property type="match status" value="1"/>
</dbReference>
<evidence type="ECO:0000259" key="7">
    <source>
        <dbReference type="PROSITE" id="PS51879"/>
    </source>
</evidence>
<feature type="compositionally biased region" description="Low complexity" evidence="5">
    <location>
        <begin position="32"/>
        <end position="62"/>
    </location>
</feature>
<evidence type="ECO:0000256" key="3">
    <source>
        <dbReference type="ARBA" id="ARBA00023016"/>
    </source>
</evidence>
<evidence type="ECO:0008006" key="10">
    <source>
        <dbReference type="Google" id="ProtNLM"/>
    </source>
</evidence>
<sequence>MADSVEQCVLIPAAQRAENNGRLSENGGGGVSSQESSSSTSASSDCESGVSGSSASAHSSSAAPARFSSFSDQMIRLSAGDKVHDLIEGRFMSGLGRLADRTTVVAIHKNGHSGTMSQARAQAFQVYLHATLKKHGGDANAKYAWCAASTEDIAKILTYGFGHCGSTDNNGLYGSGIYLSPDDHPLESVRHAPIDRKGVRHLLLCRVILGKSELVLPGSEQYHPSSEEFDSGVDSLTCPKKYIVWSTHMNTHILPEYVVSFQAPCCLRGFIEVRSNPTGKPASPWMPFPLLISELSKILPAITIRSISEHHNDYKEKKISRQELIWKVRQFTGDKLLIMIIKSFRNKVPIILSDPAIVFPRNELRSPCNYYRN</sequence>
<feature type="region of interest" description="Disordered" evidence="5">
    <location>
        <begin position="13"/>
        <end position="62"/>
    </location>
</feature>
<comment type="caution">
    <text evidence="8">The sequence shown here is derived from an EMBL/GenBank/DDBJ whole genome shotgun (WGS) entry which is preliminary data.</text>
</comment>
<dbReference type="InterPro" id="IPR012317">
    <property type="entry name" value="Poly(ADP-ribose)pol_cat_dom"/>
</dbReference>
<evidence type="ECO:0000313" key="8">
    <source>
        <dbReference type="EMBL" id="KAK4781850.1"/>
    </source>
</evidence>
<keyword evidence="3" id="KW-0346">Stress response</keyword>
<dbReference type="AlphaFoldDB" id="A0AAN7QZF4"/>
<dbReference type="InterPro" id="IPR022003">
    <property type="entry name" value="RST"/>
</dbReference>
<accession>A0AAN7QZF4</accession>
<dbReference type="EMBL" id="JAXQNO010000016">
    <property type="protein sequence ID" value="KAK4781850.1"/>
    <property type="molecule type" value="Genomic_DNA"/>
</dbReference>
<proteinExistence type="predicted"/>
<gene>
    <name evidence="8" type="ORF">SAY86_015952</name>
</gene>
<dbReference type="PROSITE" id="PS51879">
    <property type="entry name" value="RST"/>
    <property type="match status" value="1"/>
</dbReference>
<dbReference type="PANTHER" id="PTHR32263:SF12">
    <property type="entry name" value="INACTIVE POLY [ADP-RIBOSE] POLYMERASE SRO4-RELATED"/>
    <property type="match status" value="1"/>
</dbReference>
<dbReference type="GO" id="GO:0003950">
    <property type="term" value="F:NAD+ poly-ADP-ribosyltransferase activity"/>
    <property type="evidence" value="ECO:0007669"/>
    <property type="project" value="InterPro"/>
</dbReference>
<comment type="subcellular location">
    <subcellularLocation>
        <location evidence="1">Nucleus</location>
    </subcellularLocation>
</comment>
<feature type="domain" description="PARP catalytic" evidence="6">
    <location>
        <begin position="61"/>
        <end position="282"/>
    </location>
</feature>
<name>A0AAN7QZF4_TRANT</name>
<keyword evidence="9" id="KW-1185">Reference proteome</keyword>
<evidence type="ECO:0000256" key="2">
    <source>
        <dbReference type="ARBA" id="ARBA00022473"/>
    </source>
</evidence>
<dbReference type="PROSITE" id="PS51059">
    <property type="entry name" value="PARP_CATALYTIC"/>
    <property type="match status" value="1"/>
</dbReference>
<evidence type="ECO:0000313" key="9">
    <source>
        <dbReference type="Proteomes" id="UP001346149"/>
    </source>
</evidence>
<keyword evidence="4" id="KW-0539">Nucleus</keyword>
<dbReference type="PANTHER" id="PTHR32263">
    <property type="entry name" value="INACTIVE POLY [ADP-RIBOSE] POLYMERASE SRO4-RELATED"/>
    <property type="match status" value="1"/>
</dbReference>
<dbReference type="Pfam" id="PF00644">
    <property type="entry name" value="PARP"/>
    <property type="match status" value="1"/>
</dbReference>
<evidence type="ECO:0000256" key="1">
    <source>
        <dbReference type="ARBA" id="ARBA00004123"/>
    </source>
</evidence>
<dbReference type="InterPro" id="IPR044964">
    <property type="entry name" value="RCD1/SRO1-5"/>
</dbReference>
<organism evidence="8 9">
    <name type="scientific">Trapa natans</name>
    <name type="common">Water chestnut</name>
    <dbReference type="NCBI Taxonomy" id="22666"/>
    <lineage>
        <taxon>Eukaryota</taxon>
        <taxon>Viridiplantae</taxon>
        <taxon>Streptophyta</taxon>
        <taxon>Embryophyta</taxon>
        <taxon>Tracheophyta</taxon>
        <taxon>Spermatophyta</taxon>
        <taxon>Magnoliopsida</taxon>
        <taxon>eudicotyledons</taxon>
        <taxon>Gunneridae</taxon>
        <taxon>Pentapetalae</taxon>
        <taxon>rosids</taxon>
        <taxon>malvids</taxon>
        <taxon>Myrtales</taxon>
        <taxon>Lythraceae</taxon>
        <taxon>Trapa</taxon>
    </lineage>
</organism>
<evidence type="ECO:0000256" key="5">
    <source>
        <dbReference type="SAM" id="MobiDB-lite"/>
    </source>
</evidence>
<protein>
    <recommendedName>
        <fullName evidence="10">PARP</fullName>
    </recommendedName>
</protein>
<dbReference type="Pfam" id="PF12174">
    <property type="entry name" value="RST"/>
    <property type="match status" value="1"/>
</dbReference>
<reference evidence="8 9" key="1">
    <citation type="journal article" date="2023" name="Hortic Res">
        <title>Pangenome of water caltrop reveals structural variations and asymmetric subgenome divergence after allopolyploidization.</title>
        <authorList>
            <person name="Zhang X."/>
            <person name="Chen Y."/>
            <person name="Wang L."/>
            <person name="Yuan Y."/>
            <person name="Fang M."/>
            <person name="Shi L."/>
            <person name="Lu R."/>
            <person name="Comes H.P."/>
            <person name="Ma Y."/>
            <person name="Chen Y."/>
            <person name="Huang G."/>
            <person name="Zhou Y."/>
            <person name="Zheng Z."/>
            <person name="Qiu Y."/>
        </authorList>
    </citation>
    <scope>NUCLEOTIDE SEQUENCE [LARGE SCALE GENOMIC DNA]</scope>
    <source>
        <strain evidence="8">F231</strain>
    </source>
</reference>
<keyword evidence="2" id="KW-0217">Developmental protein</keyword>
<evidence type="ECO:0000259" key="6">
    <source>
        <dbReference type="PROSITE" id="PS51059"/>
    </source>
</evidence>
<dbReference type="SUPFAM" id="SSF56399">
    <property type="entry name" value="ADP-ribosylation"/>
    <property type="match status" value="1"/>
</dbReference>